<dbReference type="InterPro" id="IPR036583">
    <property type="entry name" value="23S_rRNA_IVS_sf"/>
</dbReference>
<gene>
    <name evidence="1" type="ORF">GCM10023184_42550</name>
</gene>
<evidence type="ECO:0008006" key="3">
    <source>
        <dbReference type="Google" id="ProtNLM"/>
    </source>
</evidence>
<dbReference type="InterPro" id="IPR012657">
    <property type="entry name" value="23S_rRNA-intervening_sequence"/>
</dbReference>
<dbReference type="Proteomes" id="UP001501725">
    <property type="component" value="Unassembled WGS sequence"/>
</dbReference>
<protein>
    <recommendedName>
        <fullName evidence="3">Four helix bundle protein</fullName>
    </recommendedName>
</protein>
<dbReference type="SUPFAM" id="SSF158446">
    <property type="entry name" value="IVS-encoded protein-like"/>
    <property type="match status" value="1"/>
</dbReference>
<name>A0ABP8HQN6_9BACT</name>
<dbReference type="Gene3D" id="1.20.1440.60">
    <property type="entry name" value="23S rRNA-intervening sequence"/>
    <property type="match status" value="1"/>
</dbReference>
<accession>A0ABP8HQN6</accession>
<reference evidence="2" key="1">
    <citation type="journal article" date="2019" name="Int. J. Syst. Evol. Microbiol.">
        <title>The Global Catalogue of Microorganisms (GCM) 10K type strain sequencing project: providing services to taxonomists for standard genome sequencing and annotation.</title>
        <authorList>
            <consortium name="The Broad Institute Genomics Platform"/>
            <consortium name="The Broad Institute Genome Sequencing Center for Infectious Disease"/>
            <person name="Wu L."/>
            <person name="Ma J."/>
        </authorList>
    </citation>
    <scope>NUCLEOTIDE SEQUENCE [LARGE SCALE GENOMIC DNA]</scope>
    <source>
        <strain evidence="2">JCM 17919</strain>
    </source>
</reference>
<evidence type="ECO:0000313" key="1">
    <source>
        <dbReference type="EMBL" id="GAA4342808.1"/>
    </source>
</evidence>
<dbReference type="NCBIfam" id="TIGR02436">
    <property type="entry name" value="four helix bundle protein"/>
    <property type="match status" value="1"/>
</dbReference>
<evidence type="ECO:0000313" key="2">
    <source>
        <dbReference type="Proteomes" id="UP001501725"/>
    </source>
</evidence>
<proteinExistence type="predicted"/>
<organism evidence="1 2">
    <name type="scientific">Flaviaesturariibacter amylovorans</name>
    <dbReference type="NCBI Taxonomy" id="1084520"/>
    <lineage>
        <taxon>Bacteria</taxon>
        <taxon>Pseudomonadati</taxon>
        <taxon>Bacteroidota</taxon>
        <taxon>Chitinophagia</taxon>
        <taxon>Chitinophagales</taxon>
        <taxon>Chitinophagaceae</taxon>
        <taxon>Flaviaestuariibacter</taxon>
    </lineage>
</organism>
<keyword evidence="2" id="KW-1185">Reference proteome</keyword>
<dbReference type="EMBL" id="BAABGY010000016">
    <property type="protein sequence ID" value="GAA4342808.1"/>
    <property type="molecule type" value="Genomic_DNA"/>
</dbReference>
<dbReference type="Pfam" id="PF05635">
    <property type="entry name" value="23S_rRNA_IVP"/>
    <property type="match status" value="1"/>
</dbReference>
<sequence>MISNSTGLGRDFKLRDQINASSGSLMDNIAEGFGLGGNKEFIQFLEIAHASGAETQSQLYRVRDRQYILQPDFERLYKLAGRSRKAIMELINYLGGSDLRGPRFK</sequence>
<dbReference type="PANTHER" id="PTHR38471:SF2">
    <property type="entry name" value="FOUR HELIX BUNDLE PROTEIN"/>
    <property type="match status" value="1"/>
</dbReference>
<dbReference type="PANTHER" id="PTHR38471">
    <property type="entry name" value="FOUR HELIX BUNDLE PROTEIN"/>
    <property type="match status" value="1"/>
</dbReference>
<comment type="caution">
    <text evidence="1">The sequence shown here is derived from an EMBL/GenBank/DDBJ whole genome shotgun (WGS) entry which is preliminary data.</text>
</comment>